<keyword evidence="2" id="KW-1185">Reference proteome</keyword>
<accession>A0A1E7EXA2</accession>
<organism evidence="1 2">
    <name type="scientific">Fragilariopsis cylindrus CCMP1102</name>
    <dbReference type="NCBI Taxonomy" id="635003"/>
    <lineage>
        <taxon>Eukaryota</taxon>
        <taxon>Sar</taxon>
        <taxon>Stramenopiles</taxon>
        <taxon>Ochrophyta</taxon>
        <taxon>Bacillariophyta</taxon>
        <taxon>Bacillariophyceae</taxon>
        <taxon>Bacillariophycidae</taxon>
        <taxon>Bacillariales</taxon>
        <taxon>Bacillariaceae</taxon>
        <taxon>Fragilariopsis</taxon>
    </lineage>
</organism>
<proteinExistence type="predicted"/>
<dbReference type="InParanoid" id="A0A1E7EXA2"/>
<evidence type="ECO:0000313" key="1">
    <source>
        <dbReference type="EMBL" id="OEU10444.1"/>
    </source>
</evidence>
<dbReference type="EMBL" id="KV784372">
    <property type="protein sequence ID" value="OEU10444.1"/>
    <property type="molecule type" value="Genomic_DNA"/>
</dbReference>
<name>A0A1E7EXA2_9STRA</name>
<dbReference type="Proteomes" id="UP000095751">
    <property type="component" value="Unassembled WGS sequence"/>
</dbReference>
<reference evidence="1 2" key="1">
    <citation type="submission" date="2016-09" db="EMBL/GenBank/DDBJ databases">
        <title>Extensive genetic diversity and differential bi-allelic expression allows diatom success in the polar Southern Ocean.</title>
        <authorList>
            <consortium name="DOE Joint Genome Institute"/>
            <person name="Mock T."/>
            <person name="Otillar R.P."/>
            <person name="Strauss J."/>
            <person name="Dupont C."/>
            <person name="Frickenhaus S."/>
            <person name="Maumus F."/>
            <person name="Mcmullan M."/>
            <person name="Sanges R."/>
            <person name="Schmutz J."/>
            <person name="Toseland A."/>
            <person name="Valas R."/>
            <person name="Veluchamy A."/>
            <person name="Ward B.J."/>
            <person name="Allen A."/>
            <person name="Barry K."/>
            <person name="Falciatore A."/>
            <person name="Ferrante M."/>
            <person name="Fortunato A.E."/>
            <person name="Gloeckner G."/>
            <person name="Gruber A."/>
            <person name="Hipkin R."/>
            <person name="Janech M."/>
            <person name="Kroth P."/>
            <person name="Leese F."/>
            <person name="Lindquist E."/>
            <person name="Lyon B.R."/>
            <person name="Martin J."/>
            <person name="Mayer C."/>
            <person name="Parker M."/>
            <person name="Quesneville H."/>
            <person name="Raymond J."/>
            <person name="Uhlig C."/>
            <person name="Valentin K.U."/>
            <person name="Worden A.Z."/>
            <person name="Armbrust E.V."/>
            <person name="Bowler C."/>
            <person name="Green B."/>
            <person name="Moulton V."/>
            <person name="Van Oosterhout C."/>
            <person name="Grigoriev I."/>
        </authorList>
    </citation>
    <scope>NUCLEOTIDE SEQUENCE [LARGE SCALE GENOMIC DNA]</scope>
    <source>
        <strain evidence="1 2">CCMP1102</strain>
    </source>
</reference>
<dbReference type="AlphaFoldDB" id="A0A1E7EXA2"/>
<sequence length="129" mass="14766">MRIHSDLIPEEIKQEYNTDEYAEKEGTIKTGNKENYIPTGKSVMQSAAEAECGALFIYECKRSFWRWLVGVSNAADTNQQIWICFEIHYAVVESRKITTRFLSETNNNITHMKGLQRTTPDRLGAQAST</sequence>
<protein>
    <submittedName>
        <fullName evidence="1">Uncharacterized protein</fullName>
    </submittedName>
</protein>
<dbReference type="KEGG" id="fcy:FRACYDRAFT_247553"/>
<gene>
    <name evidence="1" type="ORF">FRACYDRAFT_247553</name>
</gene>
<evidence type="ECO:0000313" key="2">
    <source>
        <dbReference type="Proteomes" id="UP000095751"/>
    </source>
</evidence>